<organism evidence="2 3">
    <name type="scientific">Microbacterium terregens</name>
    <dbReference type="NCBI Taxonomy" id="69363"/>
    <lineage>
        <taxon>Bacteria</taxon>
        <taxon>Bacillati</taxon>
        <taxon>Actinomycetota</taxon>
        <taxon>Actinomycetes</taxon>
        <taxon>Micrococcales</taxon>
        <taxon>Microbacteriaceae</taxon>
        <taxon>Microbacterium</taxon>
    </lineage>
</organism>
<evidence type="ECO:0000313" key="3">
    <source>
        <dbReference type="Proteomes" id="UP001589611"/>
    </source>
</evidence>
<protein>
    <submittedName>
        <fullName evidence="2">Dabb family protein</fullName>
    </submittedName>
</protein>
<dbReference type="SMART" id="SM00886">
    <property type="entry name" value="Dabb"/>
    <property type="match status" value="1"/>
</dbReference>
<sequence length="99" mass="10715">MASFRWTPEVTEADVAALTTALQEMAAAIPEIRSYVADTNLHLRPGGADYGIAAILDDAAGLDTYLDHPHHLAVYEKYLGWMLAERSAVQLPISEGAFA</sequence>
<keyword evidence="3" id="KW-1185">Reference proteome</keyword>
<feature type="domain" description="Stress-response A/B barrel" evidence="1">
    <location>
        <begin position="1"/>
        <end position="91"/>
    </location>
</feature>
<evidence type="ECO:0000259" key="1">
    <source>
        <dbReference type="PROSITE" id="PS51502"/>
    </source>
</evidence>
<dbReference type="Proteomes" id="UP001589611">
    <property type="component" value="Unassembled WGS sequence"/>
</dbReference>
<dbReference type="SUPFAM" id="SSF54909">
    <property type="entry name" value="Dimeric alpha+beta barrel"/>
    <property type="match status" value="1"/>
</dbReference>
<dbReference type="Gene3D" id="3.30.70.100">
    <property type="match status" value="1"/>
</dbReference>
<dbReference type="PROSITE" id="PS51502">
    <property type="entry name" value="S_R_A_B_BARREL"/>
    <property type="match status" value="1"/>
</dbReference>
<comment type="caution">
    <text evidence="2">The sequence shown here is derived from an EMBL/GenBank/DDBJ whole genome shotgun (WGS) entry which is preliminary data.</text>
</comment>
<accession>A0ABV5SYS4</accession>
<dbReference type="InterPro" id="IPR011008">
    <property type="entry name" value="Dimeric_a/b-barrel"/>
</dbReference>
<evidence type="ECO:0000313" key="2">
    <source>
        <dbReference type="EMBL" id="MFB9645506.1"/>
    </source>
</evidence>
<dbReference type="EMBL" id="JBHMBE010000002">
    <property type="protein sequence ID" value="MFB9645506.1"/>
    <property type="molecule type" value="Genomic_DNA"/>
</dbReference>
<reference evidence="2 3" key="1">
    <citation type="submission" date="2024-09" db="EMBL/GenBank/DDBJ databases">
        <authorList>
            <person name="Sun Q."/>
            <person name="Mori K."/>
        </authorList>
    </citation>
    <scope>NUCLEOTIDE SEQUENCE [LARGE SCALE GENOMIC DNA]</scope>
    <source>
        <strain evidence="2 3">JCM 1342</strain>
    </source>
</reference>
<dbReference type="InterPro" id="IPR013097">
    <property type="entry name" value="Dabb"/>
</dbReference>
<dbReference type="RefSeq" id="WP_344714649.1">
    <property type="nucleotide sequence ID" value="NZ_BAAAWH010000001.1"/>
</dbReference>
<proteinExistence type="predicted"/>
<gene>
    <name evidence="2" type="ORF">ACFFPJ_06825</name>
</gene>
<name>A0ABV5SYS4_9MICO</name>
<dbReference type="Pfam" id="PF07876">
    <property type="entry name" value="Dabb"/>
    <property type="match status" value="1"/>
</dbReference>